<dbReference type="GO" id="GO:0005507">
    <property type="term" value="F:copper ion binding"/>
    <property type="evidence" value="ECO:0007669"/>
    <property type="project" value="TreeGrafter"/>
</dbReference>
<evidence type="ECO:0000256" key="2">
    <source>
        <dbReference type="ARBA" id="ARBA00022967"/>
    </source>
</evidence>
<keyword evidence="1" id="KW-0479">Metal-binding</keyword>
<dbReference type="CDD" id="cd00371">
    <property type="entry name" value="HMA"/>
    <property type="match status" value="1"/>
</dbReference>
<evidence type="ECO:0000313" key="5">
    <source>
        <dbReference type="Proteomes" id="UP000271241"/>
    </source>
</evidence>
<evidence type="ECO:0000259" key="3">
    <source>
        <dbReference type="PROSITE" id="PS50846"/>
    </source>
</evidence>
<dbReference type="PANTHER" id="PTHR43520">
    <property type="entry name" value="ATP7, ISOFORM B"/>
    <property type="match status" value="1"/>
</dbReference>
<dbReference type="OrthoDB" id="432719at2759"/>
<proteinExistence type="predicted"/>
<gene>
    <name evidence="4" type="ORF">THASP1DRAFT_32907</name>
</gene>
<reference evidence="5" key="1">
    <citation type="journal article" date="2018" name="Nat. Microbiol.">
        <title>Leveraging single-cell genomics to expand the fungal tree of life.</title>
        <authorList>
            <person name="Ahrendt S.R."/>
            <person name="Quandt C.A."/>
            <person name="Ciobanu D."/>
            <person name="Clum A."/>
            <person name="Salamov A."/>
            <person name="Andreopoulos B."/>
            <person name="Cheng J.F."/>
            <person name="Woyke T."/>
            <person name="Pelin A."/>
            <person name="Henrissat B."/>
            <person name="Reynolds N.K."/>
            <person name="Benny G.L."/>
            <person name="Smith M.E."/>
            <person name="James T.Y."/>
            <person name="Grigoriev I.V."/>
        </authorList>
    </citation>
    <scope>NUCLEOTIDE SEQUENCE [LARGE SCALE GENOMIC DNA]</scope>
    <source>
        <strain evidence="5">RSA 1356</strain>
    </source>
</reference>
<dbReference type="Pfam" id="PF00403">
    <property type="entry name" value="HMA"/>
    <property type="match status" value="1"/>
</dbReference>
<dbReference type="Gene3D" id="3.30.70.100">
    <property type="match status" value="1"/>
</dbReference>
<dbReference type="FunFam" id="3.30.70.100:FF:000005">
    <property type="entry name" value="Copper-exporting P-type ATPase A"/>
    <property type="match status" value="1"/>
</dbReference>
<dbReference type="InterPro" id="IPR017969">
    <property type="entry name" value="Heavy-metal-associated_CS"/>
</dbReference>
<dbReference type="InterPro" id="IPR006121">
    <property type="entry name" value="HMA_dom"/>
</dbReference>
<dbReference type="PROSITE" id="PS50846">
    <property type="entry name" value="HMA_2"/>
    <property type="match status" value="1"/>
</dbReference>
<evidence type="ECO:0000313" key="4">
    <source>
        <dbReference type="EMBL" id="RKP05257.1"/>
    </source>
</evidence>
<organism evidence="4 5">
    <name type="scientific">Thamnocephalis sphaerospora</name>
    <dbReference type="NCBI Taxonomy" id="78915"/>
    <lineage>
        <taxon>Eukaryota</taxon>
        <taxon>Fungi</taxon>
        <taxon>Fungi incertae sedis</taxon>
        <taxon>Zoopagomycota</taxon>
        <taxon>Zoopagomycotina</taxon>
        <taxon>Zoopagomycetes</taxon>
        <taxon>Zoopagales</taxon>
        <taxon>Sigmoideomycetaceae</taxon>
        <taxon>Thamnocephalis</taxon>
    </lineage>
</organism>
<keyword evidence="5" id="KW-1185">Reference proteome</keyword>
<dbReference type="GO" id="GO:0016020">
    <property type="term" value="C:membrane"/>
    <property type="evidence" value="ECO:0007669"/>
    <property type="project" value="TreeGrafter"/>
</dbReference>
<dbReference type="EMBL" id="KZ993196">
    <property type="protein sequence ID" value="RKP05257.1"/>
    <property type="molecule type" value="Genomic_DNA"/>
</dbReference>
<feature type="domain" description="HMA" evidence="3">
    <location>
        <begin position="15"/>
        <end position="81"/>
    </location>
</feature>
<dbReference type="AlphaFoldDB" id="A0A4P9XHZ9"/>
<dbReference type="STRING" id="78915.A0A4P9XHZ9"/>
<dbReference type="GO" id="GO:0055070">
    <property type="term" value="P:copper ion homeostasis"/>
    <property type="evidence" value="ECO:0007669"/>
    <property type="project" value="TreeGrafter"/>
</dbReference>
<dbReference type="PANTHER" id="PTHR43520:SF8">
    <property type="entry name" value="P-TYPE CU(+) TRANSPORTER"/>
    <property type="match status" value="1"/>
</dbReference>
<dbReference type="SUPFAM" id="SSF55008">
    <property type="entry name" value="HMA, heavy metal-associated domain"/>
    <property type="match status" value="1"/>
</dbReference>
<evidence type="ECO:0000256" key="1">
    <source>
        <dbReference type="ARBA" id="ARBA00022723"/>
    </source>
</evidence>
<dbReference type="InterPro" id="IPR036163">
    <property type="entry name" value="HMA_dom_sf"/>
</dbReference>
<accession>A0A4P9XHZ9</accession>
<protein>
    <submittedName>
        <fullName evidence="4">Heavy metal-associated domain-containing protein</fullName>
    </submittedName>
</protein>
<dbReference type="Proteomes" id="UP000271241">
    <property type="component" value="Unassembled WGS sequence"/>
</dbReference>
<dbReference type="GO" id="GO:0043682">
    <property type="term" value="F:P-type divalent copper transporter activity"/>
    <property type="evidence" value="ECO:0007669"/>
    <property type="project" value="TreeGrafter"/>
</dbReference>
<name>A0A4P9XHZ9_9FUNG</name>
<dbReference type="PROSITE" id="PS01047">
    <property type="entry name" value="HMA_1"/>
    <property type="match status" value="1"/>
</dbReference>
<sequence>MLGFEATPVEQPKEGKVELRIFGMTCASCSGTIEREVGAMPGVIAARVNLAIEVGQFEYDRNCVTVRDLVDRIEQLGFDALLADCQGRNAQLESLARTKEVAEWRRAFLLSLLFAVPGFLLAKVIPHFDWGLAVTDLRVLPGLRLGHVLELALTIPAQFGVGGASHTAAAQWAATKGGSILGTNGAWQASSRKA</sequence>
<keyword evidence="2" id="KW-1278">Translocase</keyword>